<proteinExistence type="predicted"/>
<sequence>ASEPLGAMAEPTGPEPVVVEVMSTSEAAQAQRRGEESAHELAGTKSHCLPAHAGQLEYVAAPAGAGAMLLANRVAS</sequence>
<evidence type="ECO:0000313" key="1">
    <source>
        <dbReference type="EMBL" id="MCS4558840.1"/>
    </source>
</evidence>
<gene>
    <name evidence="1" type="ORF">L9G74_20700</name>
</gene>
<evidence type="ECO:0000313" key="2">
    <source>
        <dbReference type="Proteomes" id="UP001201549"/>
    </source>
</evidence>
<dbReference type="EMBL" id="JAKOGG010000289">
    <property type="protein sequence ID" value="MCS4558840.1"/>
    <property type="molecule type" value="Genomic_DNA"/>
</dbReference>
<protein>
    <submittedName>
        <fullName evidence="1">Uncharacterized protein</fullName>
    </submittedName>
</protein>
<name>A0ABT2FT64_9GAMM</name>
<dbReference type="Proteomes" id="UP001201549">
    <property type="component" value="Unassembled WGS sequence"/>
</dbReference>
<organism evidence="1 2">
    <name type="scientific">Shewanella electrica</name>
    <dbReference type="NCBI Taxonomy" id="515560"/>
    <lineage>
        <taxon>Bacteria</taxon>
        <taxon>Pseudomonadati</taxon>
        <taxon>Pseudomonadota</taxon>
        <taxon>Gammaproteobacteria</taxon>
        <taxon>Alteromonadales</taxon>
        <taxon>Shewanellaceae</taxon>
        <taxon>Shewanella</taxon>
    </lineage>
</organism>
<keyword evidence="2" id="KW-1185">Reference proteome</keyword>
<feature type="non-terminal residue" evidence="1">
    <location>
        <position position="1"/>
    </location>
</feature>
<comment type="caution">
    <text evidence="1">The sequence shown here is derived from an EMBL/GenBank/DDBJ whole genome shotgun (WGS) entry which is preliminary data.</text>
</comment>
<accession>A0ABT2FT64</accession>
<reference evidence="2" key="1">
    <citation type="submission" date="2023-07" db="EMBL/GenBank/DDBJ databases">
        <title>Shewanella mangrovi sp. nov., an acetaldehyde- degrading bacterium isolated from mangrove sediment.</title>
        <authorList>
            <person name="Liu Y."/>
        </authorList>
    </citation>
    <scope>NUCLEOTIDE SEQUENCE [LARGE SCALE GENOMIC DNA]</scope>
    <source>
        <strain evidence="2">C32</strain>
    </source>
</reference>